<dbReference type="InterPro" id="IPR000073">
    <property type="entry name" value="AB_hydrolase_1"/>
</dbReference>
<reference evidence="2 3" key="1">
    <citation type="submission" date="2018-08" db="EMBL/GenBank/DDBJ databases">
        <title>Recombination of ecologically and evolutionarily significant loci maintains genetic cohesion in the Pseudomonas syringae species complex.</title>
        <authorList>
            <person name="Dillon M."/>
            <person name="Thakur S."/>
            <person name="Almeida R.N.D."/>
            <person name="Weir B.S."/>
            <person name="Guttman D.S."/>
        </authorList>
    </citation>
    <scope>NUCLEOTIDE SEQUENCE [LARGE SCALE GENOMIC DNA]</scope>
    <source>
        <strain evidence="2 3">ICMP 13685</strain>
    </source>
</reference>
<dbReference type="Proteomes" id="UP000269801">
    <property type="component" value="Unassembled WGS sequence"/>
</dbReference>
<dbReference type="PANTHER" id="PTHR12277">
    <property type="entry name" value="ALPHA/BETA HYDROLASE DOMAIN-CONTAINING PROTEIN"/>
    <property type="match status" value="1"/>
</dbReference>
<evidence type="ECO:0000259" key="1">
    <source>
        <dbReference type="Pfam" id="PF12697"/>
    </source>
</evidence>
<evidence type="ECO:0000313" key="2">
    <source>
        <dbReference type="EMBL" id="RMS30183.1"/>
    </source>
</evidence>
<dbReference type="InterPro" id="IPR029058">
    <property type="entry name" value="AB_hydrolase_fold"/>
</dbReference>
<accession>A0A3M5BZK7</accession>
<dbReference type="Gene3D" id="3.40.50.1820">
    <property type="entry name" value="alpha/beta hydrolase"/>
    <property type="match status" value="1"/>
</dbReference>
<comment type="caution">
    <text evidence="2">The sequence shown here is derived from an EMBL/GenBank/DDBJ whole genome shotgun (WGS) entry which is preliminary data.</text>
</comment>
<dbReference type="PANTHER" id="PTHR12277:SF81">
    <property type="entry name" value="PROTEIN ABHD13"/>
    <property type="match status" value="1"/>
</dbReference>
<dbReference type="AlphaFoldDB" id="A0A3M5BZK7"/>
<sequence>MLSLKTYPEPRCAIFCNPCLVVHLATLTQNRHLFHFVDWIMRLMPISPLARFKARPIKWVCMLAIIIGLPVGCAVLEHKERELVFRIEPGTASWYSGLPADVQEIELSAPSFGPSQNIHAWWWPASDKNAPAVLYLHGSRWNLTGQLFRIQQLKAQGYSILAIDYRGFGQSMGQLPSEKSVYEDARIAWARLKQLQPDPQRRLIYGHSLGGAVAVDLAAELGNDAEKDNAPIQARGLIIESTFTDLADVATALANTSLPVRWLLSQKFDSLDKIADIHMPVLIVHGTEDRYVPARFSEQLFEAAREPKKLILVPGGTHNNSMQIGQPAYSRAIRTLLDTPASLPRVTTQDQPSKNAG</sequence>
<name>A0A3M5BZK7_PSESS</name>
<evidence type="ECO:0000313" key="3">
    <source>
        <dbReference type="Proteomes" id="UP000269801"/>
    </source>
</evidence>
<dbReference type="EMBL" id="RBSL01000076">
    <property type="protein sequence ID" value="RMS30183.1"/>
    <property type="molecule type" value="Genomic_DNA"/>
</dbReference>
<dbReference type="SUPFAM" id="SSF53474">
    <property type="entry name" value="alpha/beta-Hydrolases"/>
    <property type="match status" value="1"/>
</dbReference>
<feature type="domain" description="AB hydrolase-1" evidence="1">
    <location>
        <begin position="133"/>
        <end position="324"/>
    </location>
</feature>
<proteinExistence type="predicted"/>
<gene>
    <name evidence="2" type="ORF">ALP70_04530</name>
</gene>
<protein>
    <submittedName>
        <fullName evidence="2">Bem46 protein</fullName>
    </submittedName>
</protein>
<dbReference type="Pfam" id="PF12697">
    <property type="entry name" value="Abhydrolase_6"/>
    <property type="match status" value="1"/>
</dbReference>
<organism evidence="2 3">
    <name type="scientific">Pseudomonas savastanoi</name>
    <name type="common">Pseudomonas syringae pv. savastanoi</name>
    <dbReference type="NCBI Taxonomy" id="29438"/>
    <lineage>
        <taxon>Bacteria</taxon>
        <taxon>Pseudomonadati</taxon>
        <taxon>Pseudomonadota</taxon>
        <taxon>Gammaproteobacteria</taxon>
        <taxon>Pseudomonadales</taxon>
        <taxon>Pseudomonadaceae</taxon>
        <taxon>Pseudomonas</taxon>
    </lineage>
</organism>